<dbReference type="EMBL" id="JAINUF010000014">
    <property type="protein sequence ID" value="KAJ8342595.1"/>
    <property type="molecule type" value="Genomic_DNA"/>
</dbReference>
<evidence type="ECO:0000256" key="2">
    <source>
        <dbReference type="ARBA" id="ARBA00022723"/>
    </source>
</evidence>
<comment type="cofactor">
    <cofactor evidence="1">
        <name>a divalent metal cation</name>
        <dbReference type="ChEBI" id="CHEBI:60240"/>
    </cofactor>
</comment>
<dbReference type="AlphaFoldDB" id="A0A9Q1EPK3"/>
<dbReference type="OrthoDB" id="8928061at2759"/>
<keyword evidence="2" id="KW-0479">Metal-binding</keyword>
<reference evidence="4" key="1">
    <citation type="journal article" date="2023" name="Science">
        <title>Genome structures resolve the early diversification of teleost fishes.</title>
        <authorList>
            <person name="Parey E."/>
            <person name="Louis A."/>
            <person name="Montfort J."/>
            <person name="Bouchez O."/>
            <person name="Roques C."/>
            <person name="Iampietro C."/>
            <person name="Lluch J."/>
            <person name="Castinel A."/>
            <person name="Donnadieu C."/>
            <person name="Desvignes T."/>
            <person name="Floi Bucao C."/>
            <person name="Jouanno E."/>
            <person name="Wen M."/>
            <person name="Mejri S."/>
            <person name="Dirks R."/>
            <person name="Jansen H."/>
            <person name="Henkel C."/>
            <person name="Chen W.J."/>
            <person name="Zahm M."/>
            <person name="Cabau C."/>
            <person name="Klopp C."/>
            <person name="Thompson A.W."/>
            <person name="Robinson-Rechavi M."/>
            <person name="Braasch I."/>
            <person name="Lecointre G."/>
            <person name="Bobe J."/>
            <person name="Postlethwait J.H."/>
            <person name="Berthelot C."/>
            <person name="Roest Crollius H."/>
            <person name="Guiguen Y."/>
        </authorList>
    </citation>
    <scope>NUCLEOTIDE SEQUENCE</scope>
    <source>
        <strain evidence="4">WJC10195</strain>
    </source>
</reference>
<proteinExistence type="predicted"/>
<organism evidence="4 5">
    <name type="scientific">Synaphobranchus kaupii</name>
    <name type="common">Kaup's arrowtooth eel</name>
    <dbReference type="NCBI Taxonomy" id="118154"/>
    <lineage>
        <taxon>Eukaryota</taxon>
        <taxon>Metazoa</taxon>
        <taxon>Chordata</taxon>
        <taxon>Craniata</taxon>
        <taxon>Vertebrata</taxon>
        <taxon>Euteleostomi</taxon>
        <taxon>Actinopterygii</taxon>
        <taxon>Neopterygii</taxon>
        <taxon>Teleostei</taxon>
        <taxon>Anguilliformes</taxon>
        <taxon>Synaphobranchidae</taxon>
        <taxon>Synaphobranchus</taxon>
    </lineage>
</organism>
<sequence>MYAAVSQQGVLHHHANLGPYNTARLITFLDTLHGILIPAEQRGGPEQPRVKPPGEPECQFFLNRKLFPSVKIQAVCDRTGKSLNVILGSPGSVHDSHILKNSPVYIRGLYPPPGGDGGYPCLQEPICLVTSYRDPVIGSGELV</sequence>
<evidence type="ECO:0000259" key="3">
    <source>
        <dbReference type="Pfam" id="PF13359"/>
    </source>
</evidence>
<feature type="domain" description="DDE Tnp4" evidence="3">
    <location>
        <begin position="51"/>
        <end position="122"/>
    </location>
</feature>
<dbReference type="Pfam" id="PF13359">
    <property type="entry name" value="DDE_Tnp_4"/>
    <property type="match status" value="1"/>
</dbReference>
<evidence type="ECO:0000313" key="5">
    <source>
        <dbReference type="Proteomes" id="UP001152622"/>
    </source>
</evidence>
<gene>
    <name evidence="4" type="ORF">SKAU_G00325230</name>
</gene>
<keyword evidence="5" id="KW-1185">Reference proteome</keyword>
<evidence type="ECO:0000313" key="4">
    <source>
        <dbReference type="EMBL" id="KAJ8342595.1"/>
    </source>
</evidence>
<dbReference type="InterPro" id="IPR027806">
    <property type="entry name" value="HARBI1_dom"/>
</dbReference>
<protein>
    <recommendedName>
        <fullName evidence="3">DDE Tnp4 domain-containing protein</fullName>
    </recommendedName>
</protein>
<comment type="caution">
    <text evidence="4">The sequence shown here is derived from an EMBL/GenBank/DDBJ whole genome shotgun (WGS) entry which is preliminary data.</text>
</comment>
<accession>A0A9Q1EPK3</accession>
<evidence type="ECO:0000256" key="1">
    <source>
        <dbReference type="ARBA" id="ARBA00001968"/>
    </source>
</evidence>
<dbReference type="GO" id="GO:0046872">
    <property type="term" value="F:metal ion binding"/>
    <property type="evidence" value="ECO:0007669"/>
    <property type="project" value="UniProtKB-KW"/>
</dbReference>
<dbReference type="Proteomes" id="UP001152622">
    <property type="component" value="Chromosome 14"/>
</dbReference>
<name>A0A9Q1EPK3_SYNKA</name>